<keyword evidence="1" id="KW-0812">Transmembrane</keyword>
<feature type="transmembrane region" description="Helical" evidence="1">
    <location>
        <begin position="24"/>
        <end position="51"/>
    </location>
</feature>
<keyword evidence="4" id="KW-1185">Reference proteome</keyword>
<keyword evidence="1" id="KW-1133">Transmembrane helix</keyword>
<name>A0A3L7AN29_9MICO</name>
<evidence type="ECO:0000313" key="4">
    <source>
        <dbReference type="Proteomes" id="UP000269438"/>
    </source>
</evidence>
<gene>
    <name evidence="3" type="ORF">D9V34_01290</name>
    <name evidence="2" type="ORF">D9V34_13585</name>
</gene>
<evidence type="ECO:0000256" key="1">
    <source>
        <dbReference type="SAM" id="Phobius"/>
    </source>
</evidence>
<dbReference type="Proteomes" id="UP000269438">
    <property type="component" value="Unassembled WGS sequence"/>
</dbReference>
<evidence type="ECO:0000313" key="2">
    <source>
        <dbReference type="EMBL" id="RLP80878.1"/>
    </source>
</evidence>
<sequence length="425" mass="47603">MVVFAIAAIIFWQIPDRWEPGGMLLAAVLVLLLVVLLGTGAYLGPHTLVLIGPFRFRRIPRERITDVYLSRAARPYRAFRMWDLFCWVTLVLDDGERVIHSAALGARGANALHLALTLRERLGLTRETRVDIGRVGGNVAPEFALVAGPLIRSDTRLSEHPSTRWVIRSPRKRSSLARKFGNIDREKFLAQEQTLLREQTVDWIPERGTGALLGYRFDVYGGAWENTQYELPLAVFFPHLRLSRTFLPVPKSPVPMTVHTGSLAAGIAIWAGEAAATEQSSWRVRTLLREEPALESLNRCLETFGLRIALIPNHHEVVPGTPGEGTPEKVITDPDRIVSMVRGTGTDQQRLRRRRTQPGLLALRLMLNSRAEYSLAIVPADFTLSTDTESALAAADRVLRNCEGPRADLGAYQYDVRWLEGPWEK</sequence>
<dbReference type="EMBL" id="RCUY01000011">
    <property type="protein sequence ID" value="RLP80878.1"/>
    <property type="molecule type" value="Genomic_DNA"/>
</dbReference>
<dbReference type="EMBL" id="RCUY01000001">
    <property type="protein sequence ID" value="RLP84663.1"/>
    <property type="molecule type" value="Genomic_DNA"/>
</dbReference>
<organism evidence="2 4">
    <name type="scientific">Mycetocola lacteus</name>
    <dbReference type="NCBI Taxonomy" id="76637"/>
    <lineage>
        <taxon>Bacteria</taxon>
        <taxon>Bacillati</taxon>
        <taxon>Actinomycetota</taxon>
        <taxon>Actinomycetes</taxon>
        <taxon>Micrococcales</taxon>
        <taxon>Microbacteriaceae</taxon>
        <taxon>Mycetocola</taxon>
    </lineage>
</organism>
<proteinExistence type="predicted"/>
<accession>A0A3L7AN29</accession>
<protein>
    <submittedName>
        <fullName evidence="2">Uncharacterized protein</fullName>
    </submittedName>
</protein>
<evidence type="ECO:0000313" key="3">
    <source>
        <dbReference type="EMBL" id="RLP84663.1"/>
    </source>
</evidence>
<keyword evidence="1" id="KW-0472">Membrane</keyword>
<dbReference type="AlphaFoldDB" id="A0A3L7AN29"/>
<reference evidence="2 4" key="1">
    <citation type="submission" date="2018-10" db="EMBL/GenBank/DDBJ databases">
        <authorList>
            <person name="Li J."/>
        </authorList>
    </citation>
    <scope>NUCLEOTIDE SEQUENCE [LARGE SCALE GENOMIC DNA]</scope>
    <source>
        <strain evidence="2 4">JCM 11654</strain>
    </source>
</reference>
<comment type="caution">
    <text evidence="2">The sequence shown here is derived from an EMBL/GenBank/DDBJ whole genome shotgun (WGS) entry which is preliminary data.</text>
</comment>